<name>A0A9N7MU09_STRHE</name>
<keyword evidence="2" id="KW-0496">Mitochondrion</keyword>
<organism evidence="4 5">
    <name type="scientific">Striga hermonthica</name>
    <name type="common">Purple witchweed</name>
    <name type="synonym">Buchnera hermonthica</name>
    <dbReference type="NCBI Taxonomy" id="68872"/>
    <lineage>
        <taxon>Eukaryota</taxon>
        <taxon>Viridiplantae</taxon>
        <taxon>Streptophyta</taxon>
        <taxon>Embryophyta</taxon>
        <taxon>Tracheophyta</taxon>
        <taxon>Spermatophyta</taxon>
        <taxon>Magnoliopsida</taxon>
        <taxon>eudicotyledons</taxon>
        <taxon>Gunneridae</taxon>
        <taxon>Pentapetalae</taxon>
        <taxon>asterids</taxon>
        <taxon>lamiids</taxon>
        <taxon>Lamiales</taxon>
        <taxon>Orobanchaceae</taxon>
        <taxon>Buchnereae</taxon>
        <taxon>Striga</taxon>
    </lineage>
</organism>
<dbReference type="GO" id="GO:0045271">
    <property type="term" value="C:respiratory chain complex I"/>
    <property type="evidence" value="ECO:0007669"/>
    <property type="project" value="InterPro"/>
</dbReference>
<accession>A0A9N7MU09</accession>
<keyword evidence="2" id="KW-0249">Electron transport</keyword>
<dbReference type="EMBL" id="CACSLK010011299">
    <property type="protein sequence ID" value="CAA0813102.1"/>
    <property type="molecule type" value="Genomic_DNA"/>
</dbReference>
<dbReference type="PANTHER" id="PTHR12910:SF2">
    <property type="entry name" value="NADH DEHYDROGENASE [UBIQUINONE] 1 ALPHA SUBCOMPLEX SUBUNIT 12"/>
    <property type="match status" value="1"/>
</dbReference>
<proteinExistence type="inferred from homology"/>
<evidence type="ECO:0000313" key="4">
    <source>
        <dbReference type="EMBL" id="CAA0813102.1"/>
    </source>
</evidence>
<dbReference type="PANTHER" id="PTHR12910">
    <property type="entry name" value="NADH-UBIQUINONE OXIDOREDUCTASE SUBUNIT B17.2"/>
    <property type="match status" value="1"/>
</dbReference>
<protein>
    <recommendedName>
        <fullName evidence="2">NADH dehydrogenase [ubiquinone] 1 alpha subcomplex subunit 12</fullName>
    </recommendedName>
</protein>
<dbReference type="Pfam" id="PF13912">
    <property type="entry name" value="zf-C2H2_6"/>
    <property type="match status" value="1"/>
</dbReference>
<dbReference type="Pfam" id="PF05071">
    <property type="entry name" value="NDUFA12"/>
    <property type="match status" value="1"/>
</dbReference>
<comment type="similarity">
    <text evidence="1 2">Belongs to the complex I NDUFA12 subunit family.</text>
</comment>
<gene>
    <name evidence="4" type="ORF">SHERM_13661</name>
</gene>
<reference evidence="4" key="1">
    <citation type="submission" date="2019-12" db="EMBL/GenBank/DDBJ databases">
        <authorList>
            <person name="Scholes J."/>
        </authorList>
    </citation>
    <scope>NUCLEOTIDE SEQUENCE</scope>
</reference>
<keyword evidence="2" id="KW-0679">Respiratory chain</keyword>
<evidence type="ECO:0000259" key="3">
    <source>
        <dbReference type="Pfam" id="PF13912"/>
    </source>
</evidence>
<evidence type="ECO:0000256" key="1">
    <source>
        <dbReference type="ARBA" id="ARBA00007355"/>
    </source>
</evidence>
<evidence type="ECO:0000256" key="2">
    <source>
        <dbReference type="RuleBase" id="RU363103"/>
    </source>
</evidence>
<dbReference type="InterPro" id="IPR013087">
    <property type="entry name" value="Znf_C2H2_type"/>
</dbReference>
<keyword evidence="5" id="KW-1185">Reference proteome</keyword>
<dbReference type="OrthoDB" id="9411774at2759"/>
<comment type="caution">
    <text evidence="4">The sequence shown here is derived from an EMBL/GenBank/DDBJ whole genome shotgun (WGS) entry which is preliminary data.</text>
</comment>
<dbReference type="AlphaFoldDB" id="A0A9N7MU09"/>
<comment type="function">
    <text evidence="2">Accessory subunit of the mitochondrial membrane respiratory chain NADH dehydrogenase (Complex I), that is believed not to be involved in catalysis. Complex I functions in the transfer of electrons from NADH to the respiratory chain. The immediate electron acceptor for the enzyme is believed to be ubiquinone.</text>
</comment>
<dbReference type="InterPro" id="IPR007763">
    <property type="entry name" value="NDUFA12"/>
</dbReference>
<sequence length="313" mass="35082">MTAVLRGAIGLIREKGLGGFFRELRSEGYLSALLDGNLMFLVLLVKLEAKSELQTQFKSDHISAKIVIIIGLLEFDLSFTAIKAIQGRHRWVEYASKNRYNASQVPPEWHGWLHYITDHTGDENLGGHRASHNKSNPNYSLTTGEEGGSILSAAAADVSPPQLIGKSLNVESKVKIHECSICGYEFGSRQAQGGHMRKRRAASNNGNANKSANDCESSLDEVGERVGNLAVVDFDLPQISSNPRLKLKVNRYFQCIRFFQVKLLLLKPKRYGVEHKENFSGEGDEYIYHSKGHTLNPGQRDWTRYQPWQPKKA</sequence>
<evidence type="ECO:0000313" key="5">
    <source>
        <dbReference type="Proteomes" id="UP001153555"/>
    </source>
</evidence>
<dbReference type="Proteomes" id="UP001153555">
    <property type="component" value="Unassembled WGS sequence"/>
</dbReference>
<dbReference type="GO" id="GO:0005743">
    <property type="term" value="C:mitochondrial inner membrane"/>
    <property type="evidence" value="ECO:0007669"/>
    <property type="project" value="UniProtKB-SubCell"/>
</dbReference>
<feature type="domain" description="C2H2-type" evidence="3">
    <location>
        <begin position="177"/>
        <end position="198"/>
    </location>
</feature>
<keyword evidence="2" id="KW-0813">Transport</keyword>
<keyword evidence="2" id="KW-0999">Mitochondrion inner membrane</keyword>
<comment type="subcellular location">
    <subcellularLocation>
        <location evidence="2">Mitochondrion inner membrane</location>
        <topology evidence="2">Peripheral membrane protein</topology>
        <orientation evidence="2">Matrix side</orientation>
    </subcellularLocation>
</comment>
<keyword evidence="2" id="KW-0472">Membrane</keyword>
<dbReference type="GO" id="GO:0006979">
    <property type="term" value="P:response to oxidative stress"/>
    <property type="evidence" value="ECO:0007669"/>
    <property type="project" value="TreeGrafter"/>
</dbReference>